<comment type="function">
    <text evidence="5">Repressor which binds to the hutP region in the histidine utilization (hut) operon. It blocks the expression of all the hut genes in the absence of inducer.</text>
</comment>
<evidence type="ECO:0000313" key="11">
    <source>
        <dbReference type="Proteomes" id="UP000515512"/>
    </source>
</evidence>
<dbReference type="SMART" id="SM00345">
    <property type="entry name" value="HTH_GNTR"/>
    <property type="match status" value="1"/>
</dbReference>
<dbReference type="Proteomes" id="UP000515512">
    <property type="component" value="Chromosome"/>
</dbReference>
<dbReference type="Gene3D" id="1.10.10.10">
    <property type="entry name" value="Winged helix-like DNA-binding domain superfamily/Winged helix DNA-binding domain"/>
    <property type="match status" value="1"/>
</dbReference>
<dbReference type="AlphaFoldDB" id="A0A7D6V743"/>
<feature type="domain" description="HTH gntR-type" evidence="9">
    <location>
        <begin position="19"/>
        <end position="87"/>
    </location>
</feature>
<dbReference type="PRINTS" id="PR00035">
    <property type="entry name" value="HTHGNTR"/>
</dbReference>
<dbReference type="FunFam" id="3.40.1410.10:FF:000004">
    <property type="entry name" value="Histidine utilization repressor"/>
    <property type="match status" value="1"/>
</dbReference>
<gene>
    <name evidence="10" type="primary">hutC</name>
    <name evidence="10" type="ORF">H0264_20285</name>
</gene>
<evidence type="ECO:0000256" key="6">
    <source>
        <dbReference type="ARBA" id="ARBA00060686"/>
    </source>
</evidence>
<proteinExistence type="predicted"/>
<dbReference type="PANTHER" id="PTHR44846:SF16">
    <property type="entry name" value="TRANSCRIPTIONAL REGULATOR PHNF-RELATED"/>
    <property type="match status" value="1"/>
</dbReference>
<dbReference type="GO" id="GO:0006547">
    <property type="term" value="P:L-histidine metabolic process"/>
    <property type="evidence" value="ECO:0007669"/>
    <property type="project" value="UniProtKB-UniRule"/>
</dbReference>
<dbReference type="InterPro" id="IPR010248">
    <property type="entry name" value="His_ut_repres"/>
</dbReference>
<dbReference type="EMBL" id="CP059399">
    <property type="protein sequence ID" value="QLY27793.1"/>
    <property type="molecule type" value="Genomic_DNA"/>
</dbReference>
<dbReference type="PROSITE" id="PS50949">
    <property type="entry name" value="HTH_GNTR"/>
    <property type="match status" value="1"/>
</dbReference>
<evidence type="ECO:0000256" key="5">
    <source>
        <dbReference type="ARBA" id="ARBA00058362"/>
    </source>
</evidence>
<dbReference type="Pfam" id="PF00392">
    <property type="entry name" value="GntR"/>
    <property type="match status" value="1"/>
</dbReference>
<dbReference type="FunFam" id="1.10.10.10:FF:000079">
    <property type="entry name" value="GntR family transcriptional regulator"/>
    <property type="match status" value="1"/>
</dbReference>
<organism evidence="10 11">
    <name type="scientific">Nocardia huaxiensis</name>
    <dbReference type="NCBI Taxonomy" id="2755382"/>
    <lineage>
        <taxon>Bacteria</taxon>
        <taxon>Bacillati</taxon>
        <taxon>Actinomycetota</taxon>
        <taxon>Actinomycetes</taxon>
        <taxon>Mycobacteriales</taxon>
        <taxon>Nocardiaceae</taxon>
        <taxon>Nocardia</taxon>
    </lineage>
</organism>
<sequence>MATVDEAELAALFGGADSRPAYERVKNLVTTQIRTGRWAEGDQLPSEHQFVAALGLSRMTINRALRELAAEGAIVRMMGVGTFVAGTKKSSPLFEVRNIADEIQQRGHRHRTEVVLVRQEAIAADQAFLRESFGGKAFHSVLVHFEDDVPIQVEDRYVNPGAAPDYLAQDFTTTTPNDYLSRVAPLVRGEHVVEAVLGSAEECRLLRIDRAEPCLLIRRRTWSEDGLVSAARLVHPGSRNRLEGMFSR</sequence>
<dbReference type="CDD" id="cd07377">
    <property type="entry name" value="WHTH_GntR"/>
    <property type="match status" value="1"/>
</dbReference>
<keyword evidence="4" id="KW-0804">Transcription</keyword>
<evidence type="ECO:0000259" key="9">
    <source>
        <dbReference type="PROSITE" id="PS50949"/>
    </source>
</evidence>
<dbReference type="InterPro" id="IPR036388">
    <property type="entry name" value="WH-like_DNA-bd_sf"/>
</dbReference>
<reference evidence="10 11" key="1">
    <citation type="submission" date="2020-07" db="EMBL/GenBank/DDBJ databases">
        <authorList>
            <person name="Zhuang K."/>
            <person name="Ran Y."/>
        </authorList>
    </citation>
    <scope>NUCLEOTIDE SEQUENCE [LARGE SCALE GENOMIC DNA]</scope>
    <source>
        <strain evidence="10 11">WCH-YHL-001</strain>
    </source>
</reference>
<dbReference type="SUPFAM" id="SSF64288">
    <property type="entry name" value="Chorismate lyase-like"/>
    <property type="match status" value="1"/>
</dbReference>
<name>A0A7D6V743_9NOCA</name>
<keyword evidence="3" id="KW-0238">DNA-binding</keyword>
<dbReference type="RefSeq" id="WP_181579001.1">
    <property type="nucleotide sequence ID" value="NZ_CP059399.1"/>
</dbReference>
<dbReference type="SMART" id="SM00866">
    <property type="entry name" value="UTRA"/>
    <property type="match status" value="1"/>
</dbReference>
<comment type="pathway">
    <text evidence="6">Amino-acid degradation; L-histidine degradation into L-glutamate [regulation].</text>
</comment>
<dbReference type="Gene3D" id="3.40.1410.10">
    <property type="entry name" value="Chorismate lyase-like"/>
    <property type="match status" value="1"/>
</dbReference>
<dbReference type="GO" id="GO:0003677">
    <property type="term" value="F:DNA binding"/>
    <property type="evidence" value="ECO:0007669"/>
    <property type="project" value="UniProtKB-UniRule"/>
</dbReference>
<dbReference type="InterPro" id="IPR011663">
    <property type="entry name" value="UTRA"/>
</dbReference>
<evidence type="ECO:0000256" key="8">
    <source>
        <dbReference type="NCBIfam" id="TIGR02018"/>
    </source>
</evidence>
<dbReference type="GO" id="GO:0045892">
    <property type="term" value="P:negative regulation of DNA-templated transcription"/>
    <property type="evidence" value="ECO:0007669"/>
    <property type="project" value="UniProtKB-UniRule"/>
</dbReference>
<keyword evidence="1" id="KW-0678">Repressor</keyword>
<dbReference type="GO" id="GO:0003700">
    <property type="term" value="F:DNA-binding transcription factor activity"/>
    <property type="evidence" value="ECO:0007669"/>
    <property type="project" value="UniProtKB-UniRule"/>
</dbReference>
<dbReference type="KEGG" id="nhu:H0264_20285"/>
<keyword evidence="2" id="KW-0805">Transcription regulation</keyword>
<dbReference type="InterPro" id="IPR000524">
    <property type="entry name" value="Tscrpt_reg_HTH_GntR"/>
</dbReference>
<evidence type="ECO:0000313" key="10">
    <source>
        <dbReference type="EMBL" id="QLY27793.1"/>
    </source>
</evidence>
<dbReference type="PANTHER" id="PTHR44846">
    <property type="entry name" value="MANNOSYL-D-GLYCERATE TRANSPORT/METABOLISM SYSTEM REPRESSOR MNGR-RELATED"/>
    <property type="match status" value="1"/>
</dbReference>
<dbReference type="InterPro" id="IPR036390">
    <property type="entry name" value="WH_DNA-bd_sf"/>
</dbReference>
<evidence type="ECO:0000256" key="4">
    <source>
        <dbReference type="ARBA" id="ARBA00023163"/>
    </source>
</evidence>
<dbReference type="InterPro" id="IPR050679">
    <property type="entry name" value="Bact_HTH_transcr_reg"/>
</dbReference>
<evidence type="ECO:0000256" key="7">
    <source>
        <dbReference type="ARBA" id="ARBA00071620"/>
    </source>
</evidence>
<evidence type="ECO:0000256" key="2">
    <source>
        <dbReference type="ARBA" id="ARBA00023015"/>
    </source>
</evidence>
<dbReference type="SUPFAM" id="SSF46785">
    <property type="entry name" value="Winged helix' DNA-binding domain"/>
    <property type="match status" value="1"/>
</dbReference>
<dbReference type="InterPro" id="IPR028978">
    <property type="entry name" value="Chorismate_lyase_/UTRA_dom_sf"/>
</dbReference>
<protein>
    <recommendedName>
        <fullName evidence="7 8">Histidine utilization repressor</fullName>
    </recommendedName>
</protein>
<dbReference type="NCBIfam" id="TIGR02018">
    <property type="entry name" value="his_ut_repres"/>
    <property type="match status" value="1"/>
</dbReference>
<evidence type="ECO:0000256" key="3">
    <source>
        <dbReference type="ARBA" id="ARBA00023125"/>
    </source>
</evidence>
<accession>A0A7D6V743</accession>
<dbReference type="Pfam" id="PF07702">
    <property type="entry name" value="UTRA"/>
    <property type="match status" value="1"/>
</dbReference>
<evidence type="ECO:0000256" key="1">
    <source>
        <dbReference type="ARBA" id="ARBA00022491"/>
    </source>
</evidence>
<keyword evidence="11" id="KW-1185">Reference proteome</keyword>